<evidence type="ECO:0000259" key="4">
    <source>
        <dbReference type="Pfam" id="PF03816"/>
    </source>
</evidence>
<dbReference type="STRING" id="383372.Rcas_1996"/>
<dbReference type="KEGG" id="rca:Rcas_1996"/>
<dbReference type="NCBIfam" id="TIGR00350">
    <property type="entry name" value="lytR_cpsA_psr"/>
    <property type="match status" value="1"/>
</dbReference>
<dbReference type="Pfam" id="PF03816">
    <property type="entry name" value="LytR_cpsA_psr"/>
    <property type="match status" value="1"/>
</dbReference>
<evidence type="ECO:0000259" key="5">
    <source>
        <dbReference type="Pfam" id="PF13399"/>
    </source>
</evidence>
<dbReference type="HOGENOM" id="CLU_016455_12_1_0"/>
<dbReference type="EMBL" id="CP000804">
    <property type="protein sequence ID" value="ABU58084.1"/>
    <property type="molecule type" value="Genomic_DNA"/>
</dbReference>
<keyword evidence="3" id="KW-0472">Membrane</keyword>
<evidence type="ECO:0000256" key="2">
    <source>
        <dbReference type="SAM" id="MobiDB-lite"/>
    </source>
</evidence>
<evidence type="ECO:0000256" key="1">
    <source>
        <dbReference type="ARBA" id="ARBA00006068"/>
    </source>
</evidence>
<dbReference type="AlphaFoldDB" id="A7NKR4"/>
<evidence type="ECO:0000313" key="6">
    <source>
        <dbReference type="EMBL" id="ABU58084.1"/>
    </source>
</evidence>
<proteinExistence type="inferred from homology"/>
<feature type="compositionally biased region" description="Basic and acidic residues" evidence="2">
    <location>
        <begin position="62"/>
        <end position="71"/>
    </location>
</feature>
<sequence length="527" mass="57099">MADDHQRRSIRGTTTRERIAARRRARRASQWSGFALALVALAVLALLTIGVTALRRAERTLAELEQNDPRQRATATSPSPTTAPQTPASSTVASPAPAEYGSANDLLARPFTVLLLGVDRRTDPDEGVRSDTLMLVRVDPQARTISMLSIPRDSVVPVPRLGWAKINAAYGYGYANAATLYGNSVEPSAAGGALAAEAVEQFLGVTIDYIAQVDFRGFERLVDSVGGVLIDVPAPVLDAEYPTENYGVERIYIPAGLQVFDGRTALIYARTRHGSSDFERSKRQQQVLRALFDQVRNRGLLANTTLLPRWIEVLTQHVRTTLPVSDLRAMAELAALARDLDSSRILQLSINPNDVAIDREDGSDIYWNPNDIAALVARWEAGPDLTATPPIAGLPTQVAVPDASPDDPLHGSVPTLLPSVVEPGAVVQVLNGARVEGIAGRVSAFLEKRGFVVADPETVTRVYEHTLIIDYTGRPETRRLLAEALGVNARYVLAPAPPDAPPPGYNVDIVVIVGRDYRQEWLNDGGR</sequence>
<dbReference type="PANTHER" id="PTHR33392:SF6">
    <property type="entry name" value="POLYISOPRENYL-TEICHOIC ACID--PEPTIDOGLYCAN TEICHOIC ACID TRANSFERASE TAGU"/>
    <property type="match status" value="1"/>
</dbReference>
<reference evidence="6 7" key="1">
    <citation type="submission" date="2007-08" db="EMBL/GenBank/DDBJ databases">
        <title>Complete sequence of Roseiflexus castenholzii DSM 13941.</title>
        <authorList>
            <consortium name="US DOE Joint Genome Institute"/>
            <person name="Copeland A."/>
            <person name="Lucas S."/>
            <person name="Lapidus A."/>
            <person name="Barry K."/>
            <person name="Glavina del Rio T."/>
            <person name="Dalin E."/>
            <person name="Tice H."/>
            <person name="Pitluck S."/>
            <person name="Thompson L.S."/>
            <person name="Brettin T."/>
            <person name="Bruce D."/>
            <person name="Detter J.C."/>
            <person name="Han C."/>
            <person name="Tapia R."/>
            <person name="Schmutz J."/>
            <person name="Larimer F."/>
            <person name="Land M."/>
            <person name="Hauser L."/>
            <person name="Kyrpides N."/>
            <person name="Mikhailova N."/>
            <person name="Bryant D.A."/>
            <person name="Hanada S."/>
            <person name="Tsukatani Y."/>
            <person name="Richardson P."/>
        </authorList>
    </citation>
    <scope>NUCLEOTIDE SEQUENCE [LARGE SCALE GENOMIC DNA]</scope>
    <source>
        <strain evidence="7">DSM 13941 / HLO8</strain>
    </source>
</reference>
<evidence type="ECO:0000256" key="3">
    <source>
        <dbReference type="SAM" id="Phobius"/>
    </source>
</evidence>
<dbReference type="InterPro" id="IPR050922">
    <property type="entry name" value="LytR/CpsA/Psr_CW_biosynth"/>
</dbReference>
<feature type="transmembrane region" description="Helical" evidence="3">
    <location>
        <begin position="31"/>
        <end position="54"/>
    </location>
</feature>
<dbReference type="Pfam" id="PF13399">
    <property type="entry name" value="LytR_C"/>
    <property type="match status" value="1"/>
</dbReference>
<dbReference type="InterPro" id="IPR027381">
    <property type="entry name" value="LytR/CpsA/Psr_C"/>
</dbReference>
<protein>
    <submittedName>
        <fullName evidence="6">Cell envelope-related transcriptional attenuator</fullName>
    </submittedName>
</protein>
<comment type="similarity">
    <text evidence="1">Belongs to the LytR/CpsA/Psr (LCP) family.</text>
</comment>
<keyword evidence="3" id="KW-0812">Transmembrane</keyword>
<dbReference type="Gene3D" id="3.40.630.190">
    <property type="entry name" value="LCP protein"/>
    <property type="match status" value="1"/>
</dbReference>
<keyword evidence="7" id="KW-1185">Reference proteome</keyword>
<feature type="domain" description="LytR/CpsA/Psr regulator C-terminal" evidence="5">
    <location>
        <begin position="427"/>
        <end position="517"/>
    </location>
</feature>
<feature type="region of interest" description="Disordered" evidence="2">
    <location>
        <begin position="62"/>
        <end position="96"/>
    </location>
</feature>
<dbReference type="RefSeq" id="WP_012120508.1">
    <property type="nucleotide sequence ID" value="NC_009767.1"/>
</dbReference>
<dbReference type="OrthoDB" id="305468at2"/>
<name>A7NKR4_ROSCS</name>
<dbReference type="Proteomes" id="UP000000263">
    <property type="component" value="Chromosome"/>
</dbReference>
<dbReference type="eggNOG" id="COG1316">
    <property type="taxonomic scope" value="Bacteria"/>
</dbReference>
<gene>
    <name evidence="6" type="ordered locus">Rcas_1996</name>
</gene>
<dbReference type="InterPro" id="IPR004474">
    <property type="entry name" value="LytR_CpsA_psr"/>
</dbReference>
<dbReference type="Gene3D" id="3.30.70.2390">
    <property type="match status" value="1"/>
</dbReference>
<dbReference type="PANTHER" id="PTHR33392">
    <property type="entry name" value="POLYISOPRENYL-TEICHOIC ACID--PEPTIDOGLYCAN TEICHOIC ACID TRANSFERASE TAGU"/>
    <property type="match status" value="1"/>
</dbReference>
<organism evidence="6 7">
    <name type="scientific">Roseiflexus castenholzii (strain DSM 13941 / HLO8)</name>
    <dbReference type="NCBI Taxonomy" id="383372"/>
    <lineage>
        <taxon>Bacteria</taxon>
        <taxon>Bacillati</taxon>
        <taxon>Chloroflexota</taxon>
        <taxon>Chloroflexia</taxon>
        <taxon>Chloroflexales</taxon>
        <taxon>Roseiflexineae</taxon>
        <taxon>Roseiflexaceae</taxon>
        <taxon>Roseiflexus</taxon>
    </lineage>
</organism>
<accession>A7NKR4</accession>
<feature type="domain" description="Cell envelope-related transcriptional attenuator" evidence="4">
    <location>
        <begin position="129"/>
        <end position="296"/>
    </location>
</feature>
<evidence type="ECO:0000313" key="7">
    <source>
        <dbReference type="Proteomes" id="UP000000263"/>
    </source>
</evidence>
<feature type="compositionally biased region" description="Low complexity" evidence="2">
    <location>
        <begin position="73"/>
        <end position="96"/>
    </location>
</feature>
<keyword evidence="3" id="KW-1133">Transmembrane helix</keyword>